<accession>A0A2G9U814</accession>
<organism evidence="4 5">
    <name type="scientific">Teladorsagia circumcincta</name>
    <name type="common">Brown stomach worm</name>
    <name type="synonym">Ostertagia circumcincta</name>
    <dbReference type="NCBI Taxonomy" id="45464"/>
    <lineage>
        <taxon>Eukaryota</taxon>
        <taxon>Metazoa</taxon>
        <taxon>Ecdysozoa</taxon>
        <taxon>Nematoda</taxon>
        <taxon>Chromadorea</taxon>
        <taxon>Rhabditida</taxon>
        <taxon>Rhabditina</taxon>
        <taxon>Rhabditomorpha</taxon>
        <taxon>Strongyloidea</taxon>
        <taxon>Trichostrongylidae</taxon>
        <taxon>Teladorsagia</taxon>
    </lineage>
</organism>
<dbReference type="InterPro" id="IPR006953">
    <property type="entry name" value="Vesicle_Uso1_P115_head"/>
</dbReference>
<dbReference type="InterPro" id="IPR024095">
    <property type="entry name" value="Vesicle_P115"/>
</dbReference>
<dbReference type="GO" id="GO:0012507">
    <property type="term" value="C:ER to Golgi transport vesicle membrane"/>
    <property type="evidence" value="ECO:0007669"/>
    <property type="project" value="TreeGrafter"/>
</dbReference>
<dbReference type="EMBL" id="KZ348335">
    <property type="protein sequence ID" value="PIO66334.1"/>
    <property type="molecule type" value="Genomic_DNA"/>
</dbReference>
<keyword evidence="5" id="KW-1185">Reference proteome</keyword>
<dbReference type="PANTHER" id="PTHR10013">
    <property type="entry name" value="GENERAL VESICULAR TRANSPORT FACTOR P115"/>
    <property type="match status" value="1"/>
</dbReference>
<dbReference type="PANTHER" id="PTHR10013:SF0">
    <property type="entry name" value="GENERAL VESICULAR TRANSPORT FACTOR P115"/>
    <property type="match status" value="1"/>
</dbReference>
<name>A0A2G9U814_TELCI</name>
<evidence type="ECO:0000256" key="2">
    <source>
        <dbReference type="ARBA" id="ARBA00023034"/>
    </source>
</evidence>
<sequence>MAYFRSFFGGGGAEAEEEDGAEIVEKMVERAETCTALEDRRDALRALRGMAKKLRLAVGTMGMNVYMDVLEKERSNQELLAITLEILVAVLSSDDESTDDDELGERLAEVMLKKPVFIPSLLTAVDDYDITVRRTSLEQLVDRRVGRDTVIGAIEGLSRTEQFVRAAQKPQPLTKTPNELFLDYHFIKMFKSSE</sequence>
<evidence type="ECO:0000313" key="4">
    <source>
        <dbReference type="EMBL" id="PIO66334.1"/>
    </source>
</evidence>
<evidence type="ECO:0000313" key="5">
    <source>
        <dbReference type="Proteomes" id="UP000230423"/>
    </source>
</evidence>
<dbReference type="AlphaFoldDB" id="A0A2G9U814"/>
<dbReference type="GO" id="GO:0005795">
    <property type="term" value="C:Golgi stack"/>
    <property type="evidence" value="ECO:0007669"/>
    <property type="project" value="TreeGrafter"/>
</dbReference>
<gene>
    <name evidence="4" type="ORF">TELCIR_11959</name>
</gene>
<keyword evidence="2" id="KW-0333">Golgi apparatus</keyword>
<feature type="non-terminal residue" evidence="4">
    <location>
        <position position="194"/>
    </location>
</feature>
<proteinExistence type="predicted"/>
<comment type="subcellular location">
    <subcellularLocation>
        <location evidence="1">Golgi apparatus</location>
    </subcellularLocation>
</comment>
<dbReference type="Gene3D" id="1.25.10.10">
    <property type="entry name" value="Leucine-rich Repeat Variant"/>
    <property type="match status" value="1"/>
</dbReference>
<dbReference type="Pfam" id="PF04869">
    <property type="entry name" value="Uso1_p115_head"/>
    <property type="match status" value="1"/>
</dbReference>
<evidence type="ECO:0000259" key="3">
    <source>
        <dbReference type="Pfam" id="PF04869"/>
    </source>
</evidence>
<dbReference type="GO" id="GO:0006888">
    <property type="term" value="P:endoplasmic reticulum to Golgi vesicle-mediated transport"/>
    <property type="evidence" value="ECO:0007669"/>
    <property type="project" value="TreeGrafter"/>
</dbReference>
<dbReference type="OrthoDB" id="198977at2759"/>
<evidence type="ECO:0000256" key="1">
    <source>
        <dbReference type="ARBA" id="ARBA00004555"/>
    </source>
</evidence>
<dbReference type="Proteomes" id="UP000230423">
    <property type="component" value="Unassembled WGS sequence"/>
</dbReference>
<dbReference type="GO" id="GO:0005783">
    <property type="term" value="C:endoplasmic reticulum"/>
    <property type="evidence" value="ECO:0007669"/>
    <property type="project" value="TreeGrafter"/>
</dbReference>
<dbReference type="GO" id="GO:0048280">
    <property type="term" value="P:vesicle fusion with Golgi apparatus"/>
    <property type="evidence" value="ECO:0007669"/>
    <property type="project" value="InterPro"/>
</dbReference>
<dbReference type="GO" id="GO:0000139">
    <property type="term" value="C:Golgi membrane"/>
    <property type="evidence" value="ECO:0007669"/>
    <property type="project" value="InterPro"/>
</dbReference>
<protein>
    <recommendedName>
        <fullName evidence="3">Vesicle tethering protein Uso1/P115-like head domain-containing protein</fullName>
    </recommendedName>
</protein>
<feature type="domain" description="Vesicle tethering protein Uso1/P115-like head" evidence="3">
    <location>
        <begin position="129"/>
        <end position="193"/>
    </location>
</feature>
<dbReference type="GO" id="GO:0048211">
    <property type="term" value="P:Golgi vesicle docking"/>
    <property type="evidence" value="ECO:0007669"/>
    <property type="project" value="TreeGrafter"/>
</dbReference>
<dbReference type="InterPro" id="IPR011989">
    <property type="entry name" value="ARM-like"/>
</dbReference>
<dbReference type="GO" id="GO:0006886">
    <property type="term" value="P:intracellular protein transport"/>
    <property type="evidence" value="ECO:0007669"/>
    <property type="project" value="InterPro"/>
</dbReference>
<dbReference type="GO" id="GO:0045056">
    <property type="term" value="P:transcytosis"/>
    <property type="evidence" value="ECO:0007669"/>
    <property type="project" value="TreeGrafter"/>
</dbReference>
<reference evidence="4 5" key="1">
    <citation type="submission" date="2015-09" db="EMBL/GenBank/DDBJ databases">
        <title>Draft genome of the parasitic nematode Teladorsagia circumcincta isolate WARC Sus (inbred).</title>
        <authorList>
            <person name="Mitreva M."/>
        </authorList>
    </citation>
    <scope>NUCLEOTIDE SEQUENCE [LARGE SCALE GENOMIC DNA]</scope>
    <source>
        <strain evidence="4 5">S</strain>
    </source>
</reference>